<dbReference type="Proteomes" id="UP000294480">
    <property type="component" value="Unassembled WGS sequence"/>
</dbReference>
<dbReference type="GO" id="GO:0015074">
    <property type="term" value="P:DNA integration"/>
    <property type="evidence" value="ECO:0007669"/>
    <property type="project" value="InterPro"/>
</dbReference>
<dbReference type="GO" id="GO:0003676">
    <property type="term" value="F:nucleic acid binding"/>
    <property type="evidence" value="ECO:0007669"/>
    <property type="project" value="InterPro"/>
</dbReference>
<dbReference type="InterPro" id="IPR012337">
    <property type="entry name" value="RNaseH-like_sf"/>
</dbReference>
<reference evidence="3 4" key="1">
    <citation type="submission" date="2019-03" db="EMBL/GenBank/DDBJ databases">
        <title>Genomic Encyclopedia of Type Strains, Phase IV (KMG-IV): sequencing the most valuable type-strain genomes for metagenomic binning, comparative biology and taxonomic classification.</title>
        <authorList>
            <person name="Goeker M."/>
        </authorList>
    </citation>
    <scope>NUCLEOTIDE SEQUENCE [LARGE SCALE GENOMIC DNA]</scope>
    <source>
        <strain evidence="3 4">DSM 102852</strain>
    </source>
</reference>
<evidence type="ECO:0000256" key="1">
    <source>
        <dbReference type="SAM" id="MobiDB-lite"/>
    </source>
</evidence>
<proteinExistence type="predicted"/>
<dbReference type="RefSeq" id="WP_211336889.1">
    <property type="nucleotide sequence ID" value="NZ_SNZE01000005.1"/>
</dbReference>
<dbReference type="SUPFAM" id="SSF53098">
    <property type="entry name" value="Ribonuclease H-like"/>
    <property type="match status" value="1"/>
</dbReference>
<evidence type="ECO:0000313" key="3">
    <source>
        <dbReference type="EMBL" id="TDR32159.1"/>
    </source>
</evidence>
<feature type="region of interest" description="Disordered" evidence="1">
    <location>
        <begin position="601"/>
        <end position="622"/>
    </location>
</feature>
<gene>
    <name evidence="3" type="ORF">DFR44_10542</name>
</gene>
<name>A0A4V3DK03_9BURK</name>
<dbReference type="Gene3D" id="3.30.420.10">
    <property type="entry name" value="Ribonuclease H-like superfamily/Ribonuclease H"/>
    <property type="match status" value="1"/>
</dbReference>
<dbReference type="InterPro" id="IPR036397">
    <property type="entry name" value="RNaseH_sf"/>
</dbReference>
<comment type="caution">
    <text evidence="3">The sequence shown here is derived from an EMBL/GenBank/DDBJ whole genome shotgun (WGS) entry which is preliminary data.</text>
</comment>
<feature type="region of interest" description="Disordered" evidence="1">
    <location>
        <begin position="566"/>
        <end position="585"/>
    </location>
</feature>
<keyword evidence="4" id="KW-1185">Reference proteome</keyword>
<protein>
    <submittedName>
        <fullName evidence="3">Putative transposase</fullName>
    </submittedName>
</protein>
<sequence length="622" mass="70861">MSTQTTLAIKLGSEFVFNGARCAVTRVLDLDMVLLTDLLTGETHQANLAELQPVTKTTNNLDLNSIEESTWSSIQERFNVIKPLLDSAGRTREQVALRAKAFNLHTNTVYRWIKQYEESGVLTALSKQPRLDKGRARVHPEVEALIQTAIETEYLTGQRKSAQKVCIEVKRLCLTASLKPPHDNTIRSRIKQLAPQIKITKRQGKQAADEAYAPINSSFPNADSPLVVVEIDHTKLDIILVDDIHRRPIGRPWITVAIDVFSRMITGFYVSFDPPSALSTGLCIAHAIIAKESWLTKHEVNGTWPCWGLPKKIHLDNAKEFRGKMLQRACQQYGIDIEWRPVARPHFGGHIERAIGTLLTEIHTLSGTTFSNTIERKGYDSEDKATLTLSEFETWLTTFITDVYHQRKHASLGTSPLAKYKEGILGNHDRPGAGLPPKIIDETKLRLDFMPFEERTVQQYGVALDEIHYWHDVLRPWIGATVPNNPKVARKFIFRRDPRDISVIWFYDPELRTYFTIPYRDGSHPVLSIWELREAKRILKAEGKKHIDERMIFSAYARMRTIEQEAEGKTKAARRAQQRRSTNHGTRIQIPIKPLTTDLNMSNPIDEISNDIQPFDDLDDLS</sequence>
<feature type="compositionally biased region" description="Basic residues" evidence="1">
    <location>
        <begin position="571"/>
        <end position="582"/>
    </location>
</feature>
<dbReference type="InterPro" id="IPR001584">
    <property type="entry name" value="Integrase_cat-core"/>
</dbReference>
<evidence type="ECO:0000313" key="4">
    <source>
        <dbReference type="Proteomes" id="UP000294480"/>
    </source>
</evidence>
<dbReference type="EMBL" id="SNZE01000005">
    <property type="protein sequence ID" value="TDR32159.1"/>
    <property type="molecule type" value="Genomic_DNA"/>
</dbReference>
<evidence type="ECO:0000259" key="2">
    <source>
        <dbReference type="PROSITE" id="PS50994"/>
    </source>
</evidence>
<dbReference type="PROSITE" id="PS50994">
    <property type="entry name" value="INTEGRASE"/>
    <property type="match status" value="1"/>
</dbReference>
<dbReference type="Pfam" id="PF09299">
    <property type="entry name" value="Mu-transpos_C"/>
    <property type="match status" value="1"/>
</dbReference>
<organism evidence="3 4">
    <name type="scientific">Hydromonas duriensis</name>
    <dbReference type="NCBI Taxonomy" id="1527608"/>
    <lineage>
        <taxon>Bacteria</taxon>
        <taxon>Pseudomonadati</taxon>
        <taxon>Pseudomonadota</taxon>
        <taxon>Betaproteobacteria</taxon>
        <taxon>Burkholderiales</taxon>
        <taxon>Burkholderiaceae</taxon>
        <taxon>Hydromonas</taxon>
    </lineage>
</organism>
<dbReference type="AlphaFoldDB" id="A0A4V3DK03"/>
<accession>A0A4V3DK03</accession>
<feature type="domain" description="Integrase catalytic" evidence="2">
    <location>
        <begin position="221"/>
        <end position="424"/>
    </location>
</feature>
<dbReference type="InterPro" id="IPR015378">
    <property type="entry name" value="Transposase-like_Mu_C"/>
</dbReference>